<feature type="region of interest" description="Disordered" evidence="1">
    <location>
        <begin position="164"/>
        <end position="185"/>
    </location>
</feature>
<evidence type="ECO:0000256" key="1">
    <source>
        <dbReference type="SAM" id="MobiDB-lite"/>
    </source>
</evidence>
<dbReference type="EMBL" id="CP011125">
    <property type="protein sequence ID" value="AKF10208.1"/>
    <property type="molecule type" value="Genomic_DNA"/>
</dbReference>
<dbReference type="STRING" id="927083.DB32_007357"/>
<proteinExistence type="predicted"/>
<keyword evidence="3" id="KW-1185">Reference proteome</keyword>
<reference evidence="2 3" key="1">
    <citation type="submission" date="2015-03" db="EMBL/GenBank/DDBJ databases">
        <title>Genome assembly of Sandaracinus amylolyticus DSM 53668.</title>
        <authorList>
            <person name="Sharma G."/>
            <person name="Subramanian S."/>
        </authorList>
    </citation>
    <scope>NUCLEOTIDE SEQUENCE [LARGE SCALE GENOMIC DNA]</scope>
    <source>
        <strain evidence="2 3">DSM 53668</strain>
    </source>
</reference>
<sequence length="1147" mass="128047">MPDQVFAPRREASVFPYDELISVQQQAVVRMLDLLAAMATSDLKGPHPRSRDTRFAAAVDFERENRVILIDGSRGSGKTAVLVSLIEGLAAAAFGGFRNDRDEAAAKYDARTRGYVELVERREARGRIIPLPILDLQPLPDGANLGALVIGRLLRVAEELGSERRCGERGASPPRRDGEVDRGEREKLERASEQLALSLASWDGTAGARKAHVEPSVYAMELIEEARLGLDLDLTFRGFMDALCKRYERGRFDGCGEPLFVIPVDDADMNPRRIWELLSLARVLYHPRLAFIFTGDSTLFETVLRAELLAGLYAPLRNIHPHWAEGARLEPHGATDLAVQHYDRAIPPHHRCKVGPIAPADRLKIWSEGGGRGSVGHGTTVMLALHHPSGIRLGDQELNMAQLFTLDGKRPGRLAALLPDRLRALQDFVRFVADRSRSGDGTTPATTVARLVHELWRDAVRRSGLSTSEQRELDEVVTLGERGELSIAAASLEIRRGFRSIDVIELHGPASIVLRSPARGRLFWTNAAWREDRGRHEAPLPSALLASLVLAVDVASTRGRAAFLGRAPVPRELDGLFVKTRYEHGRREPLELAWPQPEWMGFVWSERLRDEWENVANGKGFAEIAYDKIHGGCVLAVYVGAVLAAAGILREPLVPELKSDPAKAYAFVIDRISKDLRSALHRDDPVRRWVVDALPVVCAPEYGLGARDASAVYDAIRGAVRYWGENEERWVERVARRRVRVIADALRRAAAARRDPVRDGEADEIASEIDASVSGYPVRQRSADELLQAVLDAVPVVHTDSFTREVPATLLGYARTRRREALLARTPPALQQLLATLIGHVRSDPKKGPRDVLLEVWRWLGRQKASQARVFFDPDHPTQDAFRVERVAAAKLEGALSRVATARALEIERVLKGSDDSSLDPLADTFLRMLWDLSRDLGDDDMPSLGARDVWDGFELEHHVADRSFVTKWPAPPWPALYDWELMDDRWYAAIDQLARRKRPLDQPVVDALAFVFIDACVSLGKRQRTSGSRVAEVTPMPPNEWQELVKLAFTRSSVDHRGPRYEAWQRWLYEGLVLMAAPESGLSPDRAFFLLDALSNHSPVVLPWAERQERRKRAIVAQGHKPAVANAILRAIDDGVPDHPWLKWAR</sequence>
<organism evidence="2 3">
    <name type="scientific">Sandaracinus amylolyticus</name>
    <dbReference type="NCBI Taxonomy" id="927083"/>
    <lineage>
        <taxon>Bacteria</taxon>
        <taxon>Pseudomonadati</taxon>
        <taxon>Myxococcota</taxon>
        <taxon>Polyangia</taxon>
        <taxon>Polyangiales</taxon>
        <taxon>Sandaracinaceae</taxon>
        <taxon>Sandaracinus</taxon>
    </lineage>
</organism>
<dbReference type="KEGG" id="samy:DB32_007357"/>
<evidence type="ECO:0000313" key="3">
    <source>
        <dbReference type="Proteomes" id="UP000034883"/>
    </source>
</evidence>
<dbReference type="AlphaFoldDB" id="A0A0F6W8R4"/>
<accession>A0A0F6W8R4</accession>
<evidence type="ECO:0000313" key="2">
    <source>
        <dbReference type="EMBL" id="AKF10208.1"/>
    </source>
</evidence>
<gene>
    <name evidence="2" type="ORF">DB32_007357</name>
</gene>
<name>A0A0F6W8R4_9BACT</name>
<dbReference type="Proteomes" id="UP000034883">
    <property type="component" value="Chromosome"/>
</dbReference>
<protein>
    <submittedName>
        <fullName evidence="2">Uncharacterized protein</fullName>
    </submittedName>
</protein>